<dbReference type="EMBL" id="PIQO01000003">
    <property type="protein sequence ID" value="PKR86065.1"/>
    <property type="molecule type" value="Genomic_DNA"/>
</dbReference>
<sequence length="147" mass="17312">MCEPIQIIYDVKALEGTCYVELKPGKYTGNHWNKDSIYFSDETFSFFSFAIEKHYKRYSLFGVSEISMQTWGLIIAELEKLKSILQNNPNIAELKKHLVFLLEEITEKNFLKDFHENINRLIRVITELQTWVMNTSKKHDFISILGI</sequence>
<evidence type="ECO:0000313" key="2">
    <source>
        <dbReference type="Proteomes" id="UP000233440"/>
    </source>
</evidence>
<dbReference type="OrthoDB" id="2618743at2"/>
<organism evidence="1 2">
    <name type="scientific">Heyndrickxia camelliae</name>
    <dbReference type="NCBI Taxonomy" id="1707093"/>
    <lineage>
        <taxon>Bacteria</taxon>
        <taxon>Bacillati</taxon>
        <taxon>Bacillota</taxon>
        <taxon>Bacilli</taxon>
        <taxon>Bacillales</taxon>
        <taxon>Bacillaceae</taxon>
        <taxon>Heyndrickxia</taxon>
    </lineage>
</organism>
<dbReference type="Proteomes" id="UP000233440">
    <property type="component" value="Unassembled WGS sequence"/>
</dbReference>
<reference evidence="1 2" key="1">
    <citation type="submission" date="2017-11" db="EMBL/GenBank/DDBJ databases">
        <title>Bacillus camelliae sp. nov., isolated from pu'er tea.</title>
        <authorList>
            <person name="Niu L."/>
        </authorList>
    </citation>
    <scope>NUCLEOTIDE SEQUENCE [LARGE SCALE GENOMIC DNA]</scope>
    <source>
        <strain evidence="1 2">7578-1</strain>
    </source>
</reference>
<evidence type="ECO:0000313" key="1">
    <source>
        <dbReference type="EMBL" id="PKR86065.1"/>
    </source>
</evidence>
<name>A0A2N3LNB7_9BACI</name>
<gene>
    <name evidence="1" type="ORF">CWO92_06755</name>
</gene>
<keyword evidence="2" id="KW-1185">Reference proteome</keyword>
<accession>A0A2N3LNB7</accession>
<proteinExistence type="predicted"/>
<protein>
    <submittedName>
        <fullName evidence="1">Uncharacterized protein</fullName>
    </submittedName>
</protein>
<dbReference type="AlphaFoldDB" id="A0A2N3LNB7"/>
<dbReference type="RefSeq" id="WP_101353434.1">
    <property type="nucleotide sequence ID" value="NZ_PIQO01000003.1"/>
</dbReference>
<comment type="caution">
    <text evidence="1">The sequence shown here is derived from an EMBL/GenBank/DDBJ whole genome shotgun (WGS) entry which is preliminary data.</text>
</comment>